<organism evidence="3 4">
    <name type="scientific">Tilletiopsis washingtonensis</name>
    <dbReference type="NCBI Taxonomy" id="58919"/>
    <lineage>
        <taxon>Eukaryota</taxon>
        <taxon>Fungi</taxon>
        <taxon>Dikarya</taxon>
        <taxon>Basidiomycota</taxon>
        <taxon>Ustilaginomycotina</taxon>
        <taxon>Exobasidiomycetes</taxon>
        <taxon>Entylomatales</taxon>
        <taxon>Entylomatales incertae sedis</taxon>
        <taxon>Tilletiopsis</taxon>
    </lineage>
</organism>
<feature type="compositionally biased region" description="Pro residues" evidence="1">
    <location>
        <begin position="329"/>
        <end position="338"/>
    </location>
</feature>
<name>A0A316ZDF3_9BASI</name>
<feature type="region of interest" description="Disordered" evidence="1">
    <location>
        <begin position="557"/>
        <end position="680"/>
    </location>
</feature>
<dbReference type="Proteomes" id="UP000245946">
    <property type="component" value="Unassembled WGS sequence"/>
</dbReference>
<feature type="compositionally biased region" description="Basic and acidic residues" evidence="1">
    <location>
        <begin position="374"/>
        <end position="383"/>
    </location>
</feature>
<feature type="compositionally biased region" description="Polar residues" evidence="1">
    <location>
        <begin position="427"/>
        <end position="442"/>
    </location>
</feature>
<dbReference type="GeneID" id="37267168"/>
<proteinExistence type="predicted"/>
<reference evidence="3 4" key="1">
    <citation type="journal article" date="2018" name="Mol. Biol. Evol.">
        <title>Broad Genomic Sampling Reveals a Smut Pathogenic Ancestry of the Fungal Clade Ustilaginomycotina.</title>
        <authorList>
            <person name="Kijpornyongpan T."/>
            <person name="Mondo S.J."/>
            <person name="Barry K."/>
            <person name="Sandor L."/>
            <person name="Lee J."/>
            <person name="Lipzen A."/>
            <person name="Pangilinan J."/>
            <person name="LaButti K."/>
            <person name="Hainaut M."/>
            <person name="Henrissat B."/>
            <person name="Grigoriev I.V."/>
            <person name="Spatafora J.W."/>
            <person name="Aime M.C."/>
        </authorList>
    </citation>
    <scope>NUCLEOTIDE SEQUENCE [LARGE SCALE GENOMIC DNA]</scope>
    <source>
        <strain evidence="3 4">MCA 4186</strain>
    </source>
</reference>
<sequence>MTASTVEAASAVIPPRRSSRGDAALDLAQLPERWQHLHLSGTKLAGSVRMPSSDATPQQREKSFLKLCDRQRAVQLPSDLSATLRQCAGWWLVAALALLGGTIIEFLAFSPILSIAYLAIASATLPLCASRVAHTFPRSSPEERIASRLLATVPVRYLGSVEPPATEDRLTQRPHRSSLPRSSTSPAPGSISGTQTSGSHLDLRKTSGFAQRAGRLLHHMSGGSLRSQIVRATAAAAGPGGAQHDSASARSTTPPVVVIQAQPQSYTLAPPKGNRRISPMSRSSKTRSGGSGGTDSSGVVDPELGPGRPSSLSVAVAAAGGRSPDWLDPAPPPLPTSPPRERMAAGLLWSVPARNRKTSQSPRGSQDSALLHPAESRSPERPRAGSFPFRGAAASSATNPLLTPPIEVSERGSILTRRRQVSDTRTEASAPSTDPASTTLSHRSVDSLRRAVDDVASTPQRRALEAPDSRQSSIMEELIDIAPAGRASGTEELSDTGPSGSYESAAMETRSMEHTVDPGSQADDEGDETDPAALEVLRQAKAGESIDLSHSVDVDARPKWAIEREKDRAQEQAVEAARRGRRGRAQDGARRARLPAYGQGTAGAEPRGALRAEASGARPSACEALAPRQAARRRPSSSEPVPAAQSADRRAGQLGGRHVPLRLGPAHIGHGRERAWHRHR</sequence>
<gene>
    <name evidence="3" type="ORF">FA09DRAFT_236936</name>
</gene>
<accession>A0A316ZDF3</accession>
<feature type="region of interest" description="Disordered" evidence="1">
    <location>
        <begin position="235"/>
        <end position="254"/>
    </location>
</feature>
<evidence type="ECO:0000256" key="2">
    <source>
        <dbReference type="SAM" id="Phobius"/>
    </source>
</evidence>
<feature type="compositionally biased region" description="Low complexity" evidence="1">
    <location>
        <begin position="308"/>
        <end position="328"/>
    </location>
</feature>
<feature type="compositionally biased region" description="Polar residues" evidence="1">
    <location>
        <begin position="358"/>
        <end position="368"/>
    </location>
</feature>
<evidence type="ECO:0000313" key="3">
    <source>
        <dbReference type="EMBL" id="PWN99559.1"/>
    </source>
</evidence>
<evidence type="ECO:0000256" key="1">
    <source>
        <dbReference type="SAM" id="MobiDB-lite"/>
    </source>
</evidence>
<feature type="region of interest" description="Disordered" evidence="1">
    <location>
        <begin position="261"/>
        <end position="341"/>
    </location>
</feature>
<evidence type="ECO:0000313" key="4">
    <source>
        <dbReference type="Proteomes" id="UP000245946"/>
    </source>
</evidence>
<keyword evidence="2" id="KW-0472">Membrane</keyword>
<feature type="compositionally biased region" description="Polar residues" evidence="1">
    <location>
        <begin position="179"/>
        <end position="199"/>
    </location>
</feature>
<feature type="compositionally biased region" description="Basic and acidic residues" evidence="1">
    <location>
        <begin position="557"/>
        <end position="570"/>
    </location>
</feature>
<keyword evidence="4" id="KW-1185">Reference proteome</keyword>
<dbReference type="RefSeq" id="XP_025599838.1">
    <property type="nucleotide sequence ID" value="XM_025739622.1"/>
</dbReference>
<keyword evidence="2" id="KW-1133">Transmembrane helix</keyword>
<feature type="region of interest" description="Disordered" evidence="1">
    <location>
        <begin position="162"/>
        <end position="202"/>
    </location>
</feature>
<dbReference type="AlphaFoldDB" id="A0A316ZDF3"/>
<feature type="region of interest" description="Disordered" evidence="1">
    <location>
        <begin position="355"/>
        <end position="531"/>
    </location>
</feature>
<protein>
    <submittedName>
        <fullName evidence="3">Uncharacterized protein</fullName>
    </submittedName>
</protein>
<keyword evidence="2" id="KW-0812">Transmembrane</keyword>
<dbReference type="EMBL" id="KZ819288">
    <property type="protein sequence ID" value="PWN99559.1"/>
    <property type="molecule type" value="Genomic_DNA"/>
</dbReference>
<feature type="compositionally biased region" description="Polar residues" evidence="1">
    <location>
        <begin position="245"/>
        <end position="254"/>
    </location>
</feature>
<feature type="compositionally biased region" description="Basic and acidic residues" evidence="1">
    <location>
        <begin position="443"/>
        <end position="453"/>
    </location>
</feature>
<feature type="transmembrane region" description="Helical" evidence="2">
    <location>
        <begin position="88"/>
        <end position="109"/>
    </location>
</feature>